<feature type="non-terminal residue" evidence="2">
    <location>
        <position position="1"/>
    </location>
</feature>
<evidence type="ECO:0000313" key="4">
    <source>
        <dbReference type="Proteomes" id="UP000233469"/>
    </source>
</evidence>
<feature type="region of interest" description="Disordered" evidence="1">
    <location>
        <begin position="1"/>
        <end position="21"/>
    </location>
</feature>
<evidence type="ECO:0008006" key="5">
    <source>
        <dbReference type="Google" id="ProtNLM"/>
    </source>
</evidence>
<comment type="caution">
    <text evidence="2">The sequence shown here is derived from an EMBL/GenBank/DDBJ whole genome shotgun (WGS) entry which is preliminary data.</text>
</comment>
<dbReference type="Proteomes" id="UP000233469">
    <property type="component" value="Unassembled WGS sequence"/>
</dbReference>
<dbReference type="VEuPathDB" id="FungiDB:FUN_016895"/>
<proteinExistence type="predicted"/>
<organism evidence="2 4">
    <name type="scientific">Rhizophagus irregularis</name>
    <dbReference type="NCBI Taxonomy" id="588596"/>
    <lineage>
        <taxon>Eukaryota</taxon>
        <taxon>Fungi</taxon>
        <taxon>Fungi incertae sedis</taxon>
        <taxon>Mucoromycota</taxon>
        <taxon>Glomeromycotina</taxon>
        <taxon>Glomeromycetes</taxon>
        <taxon>Glomerales</taxon>
        <taxon>Glomeraceae</taxon>
        <taxon>Rhizophagus</taxon>
    </lineage>
</organism>
<evidence type="ECO:0000313" key="2">
    <source>
        <dbReference type="EMBL" id="PKK48041.1"/>
    </source>
</evidence>
<protein>
    <recommendedName>
        <fullName evidence="5">HTH myb-type domain-containing protein</fullName>
    </recommendedName>
</protein>
<name>A0A2N1LF78_9GLOM</name>
<sequence>QIITNIEHVSEPSSKKQKTARHLTTQQEKDLLATLMTPNSPTEEEVEEVLKGLLQFWDGWTKKKVRDYWSHHKPKS</sequence>
<reference evidence="2 4" key="2">
    <citation type="submission" date="2017-10" db="EMBL/GenBank/DDBJ databases">
        <title>Extensive intraspecific genome diversity in a model arbuscular mycorrhizal fungus.</title>
        <authorList>
            <person name="Chen E.C.H."/>
            <person name="Morin E."/>
            <person name="Baudet D."/>
            <person name="Noel J."/>
            <person name="Ndikumana S."/>
            <person name="Charron P."/>
            <person name="St-Onge C."/>
            <person name="Giorgi J."/>
            <person name="Grigoriev I.V."/>
            <person name="Roux C."/>
            <person name="Martin F.M."/>
            <person name="Corradi N."/>
        </authorList>
    </citation>
    <scope>NUCLEOTIDE SEQUENCE [LARGE SCALE GENOMIC DNA]</scope>
    <source>
        <strain evidence="2 4">C2</strain>
    </source>
</reference>
<evidence type="ECO:0000256" key="1">
    <source>
        <dbReference type="SAM" id="MobiDB-lite"/>
    </source>
</evidence>
<gene>
    <name evidence="3" type="ORF">RhiirC2_796876</name>
    <name evidence="2" type="ORF">RhiirC2_803609</name>
</gene>
<reference evidence="2 4" key="1">
    <citation type="submission" date="2016-04" db="EMBL/GenBank/DDBJ databases">
        <title>Genome analyses suggest a sexual origin of heterokaryosis in a supposedly ancient asexual fungus.</title>
        <authorList>
            <person name="Ropars J."/>
            <person name="Sedzielewska K."/>
            <person name="Noel J."/>
            <person name="Charron P."/>
            <person name="Farinelli L."/>
            <person name="Marton T."/>
            <person name="Kruger M."/>
            <person name="Pelin A."/>
            <person name="Brachmann A."/>
            <person name="Corradi N."/>
        </authorList>
    </citation>
    <scope>NUCLEOTIDE SEQUENCE [LARGE SCALE GENOMIC DNA]</scope>
    <source>
        <strain evidence="2 4">C2</strain>
    </source>
</reference>
<dbReference type="EMBL" id="LLXL01008710">
    <property type="protein sequence ID" value="PKK48041.1"/>
    <property type="molecule type" value="Genomic_DNA"/>
</dbReference>
<dbReference type="EMBL" id="LLXL01003848">
    <property type="protein sequence ID" value="PKK58088.1"/>
    <property type="molecule type" value="Genomic_DNA"/>
</dbReference>
<accession>A0A2N1LF78</accession>
<dbReference type="AlphaFoldDB" id="A0A2N1LF78"/>
<evidence type="ECO:0000313" key="3">
    <source>
        <dbReference type="EMBL" id="PKK58088.1"/>
    </source>
</evidence>